<evidence type="ECO:0000256" key="3">
    <source>
        <dbReference type="ARBA" id="ARBA00022475"/>
    </source>
</evidence>
<feature type="binding site" evidence="16 18">
    <location>
        <position position="758"/>
    </location>
    <ligand>
        <name>ATP</name>
        <dbReference type="ChEBI" id="CHEBI:30616"/>
    </ligand>
</feature>
<keyword evidence="20" id="KW-0812">Transmembrane</keyword>
<dbReference type="GO" id="GO:0005886">
    <property type="term" value="C:plasma membrane"/>
    <property type="evidence" value="ECO:0007669"/>
    <property type="project" value="UniProtKB-SubCell"/>
</dbReference>
<keyword evidence="20" id="KW-1133">Transmembrane helix</keyword>
<evidence type="ECO:0000259" key="21">
    <source>
        <dbReference type="PROSITE" id="PS50011"/>
    </source>
</evidence>
<keyword evidence="9" id="KW-0418">Kinase</keyword>
<evidence type="ECO:0000256" key="9">
    <source>
        <dbReference type="ARBA" id="ARBA00022777"/>
    </source>
</evidence>
<dbReference type="SUPFAM" id="SSF56112">
    <property type="entry name" value="Protein kinase-like (PK-like)"/>
    <property type="match status" value="1"/>
</dbReference>
<feature type="disulfide bond" evidence="17">
    <location>
        <begin position="274"/>
        <end position="285"/>
    </location>
</feature>
<dbReference type="Gene3D" id="2.60.120.260">
    <property type="entry name" value="Galactose-binding domain-like"/>
    <property type="match status" value="1"/>
</dbReference>
<feature type="compositionally biased region" description="Basic and acidic residues" evidence="19">
    <location>
        <begin position="536"/>
        <end position="548"/>
    </location>
</feature>
<evidence type="ECO:0000256" key="6">
    <source>
        <dbReference type="ARBA" id="ARBA00022729"/>
    </source>
</evidence>
<dbReference type="Gene3D" id="1.10.510.10">
    <property type="entry name" value="Transferase(Phosphotransferase) domain 1"/>
    <property type="match status" value="1"/>
</dbReference>
<evidence type="ECO:0000256" key="14">
    <source>
        <dbReference type="ARBA" id="ARBA00023180"/>
    </source>
</evidence>
<dbReference type="PANTHER" id="PTHR46877">
    <property type="entry name" value="EPH RECEPTOR A5"/>
    <property type="match status" value="1"/>
</dbReference>
<dbReference type="SUPFAM" id="SSF81296">
    <property type="entry name" value="E set domains"/>
    <property type="match status" value="1"/>
</dbReference>
<dbReference type="PROSITE" id="PS51550">
    <property type="entry name" value="EPH_LBD"/>
    <property type="match status" value="1"/>
</dbReference>
<dbReference type="PROSITE" id="PS50011">
    <property type="entry name" value="PROTEIN_KINASE_DOM"/>
    <property type="match status" value="1"/>
</dbReference>
<keyword evidence="6" id="KW-0732">Signal</keyword>
<dbReference type="GO" id="GO:0030425">
    <property type="term" value="C:dendrite"/>
    <property type="evidence" value="ECO:0007669"/>
    <property type="project" value="TreeGrafter"/>
</dbReference>
<evidence type="ECO:0000256" key="12">
    <source>
        <dbReference type="ARBA" id="ARBA00023137"/>
    </source>
</evidence>
<feature type="domain" description="Protein kinase" evidence="21">
    <location>
        <begin position="722"/>
        <end position="999"/>
    </location>
</feature>
<dbReference type="PANTHER" id="PTHR46877:SF14">
    <property type="entry name" value="RECEPTOR PROTEIN-TYROSINE KINASE"/>
    <property type="match status" value="1"/>
</dbReference>
<dbReference type="InterPro" id="IPR008266">
    <property type="entry name" value="Tyr_kinase_AS"/>
</dbReference>
<dbReference type="WBParaSite" id="GPLIN_000257400">
    <property type="protein sequence ID" value="GPLIN_000257400"/>
    <property type="gene ID" value="GPLIN_000257400"/>
</dbReference>
<dbReference type="Gene3D" id="3.30.200.20">
    <property type="entry name" value="Phosphorylase Kinase, domain 1"/>
    <property type="match status" value="1"/>
</dbReference>
<dbReference type="SMART" id="SM00219">
    <property type="entry name" value="TyrKc"/>
    <property type="match status" value="1"/>
</dbReference>
<feature type="region of interest" description="Disordered" evidence="19">
    <location>
        <begin position="394"/>
        <end position="423"/>
    </location>
</feature>
<keyword evidence="14" id="KW-0325">Glycoprotein</keyword>
<dbReference type="InterPro" id="IPR014752">
    <property type="entry name" value="Arrestin-like_C"/>
</dbReference>
<dbReference type="PROSITE" id="PS00109">
    <property type="entry name" value="PROTEIN_KINASE_TYR"/>
    <property type="match status" value="1"/>
</dbReference>
<dbReference type="Gene3D" id="2.10.50.10">
    <property type="entry name" value="Tumor Necrosis Factor Receptor, subunit A, domain 2"/>
    <property type="match status" value="1"/>
</dbReference>
<evidence type="ECO:0000256" key="1">
    <source>
        <dbReference type="ARBA" id="ARBA00004251"/>
    </source>
</evidence>
<dbReference type="InterPro" id="IPR000719">
    <property type="entry name" value="Prot_kinase_dom"/>
</dbReference>
<dbReference type="PROSITE" id="PS00107">
    <property type="entry name" value="PROTEIN_KINASE_ATP"/>
    <property type="match status" value="1"/>
</dbReference>
<dbReference type="InterPro" id="IPR009030">
    <property type="entry name" value="Growth_fac_rcpt_cys_sf"/>
</dbReference>
<evidence type="ECO:0000256" key="17">
    <source>
        <dbReference type="PIRSR" id="PIRSR000666-3"/>
    </source>
</evidence>
<keyword evidence="11 20" id="KW-0472">Membrane</keyword>
<evidence type="ECO:0000256" key="20">
    <source>
        <dbReference type="SAM" id="Phobius"/>
    </source>
</evidence>
<dbReference type="GO" id="GO:0005005">
    <property type="term" value="F:transmembrane-ephrin receptor activity"/>
    <property type="evidence" value="ECO:0007669"/>
    <property type="project" value="TreeGrafter"/>
</dbReference>
<keyword evidence="7" id="KW-0677">Repeat</keyword>
<evidence type="ECO:0000256" key="4">
    <source>
        <dbReference type="ARBA" id="ARBA00022553"/>
    </source>
</evidence>
<dbReference type="InterPro" id="IPR001090">
    <property type="entry name" value="Ephrin_rcpt_lig-bd_dom"/>
</dbReference>
<reference evidence="24" key="3">
    <citation type="submission" date="2016-06" db="UniProtKB">
        <authorList>
            <consortium name="WormBaseParasite"/>
        </authorList>
    </citation>
    <scope>IDENTIFICATION</scope>
</reference>
<evidence type="ECO:0000313" key="24">
    <source>
        <dbReference type="WBParaSite" id="GPLIN_000257400"/>
    </source>
</evidence>
<dbReference type="SUPFAM" id="SSF57184">
    <property type="entry name" value="Growth factor receptor domain"/>
    <property type="match status" value="1"/>
</dbReference>
<keyword evidence="23" id="KW-1185">Reference proteome</keyword>
<feature type="domain" description="Eph LBD" evidence="22">
    <location>
        <begin position="191"/>
        <end position="379"/>
    </location>
</feature>
<evidence type="ECO:0000256" key="5">
    <source>
        <dbReference type="ARBA" id="ARBA00022679"/>
    </source>
</evidence>
<dbReference type="InterPro" id="IPR020635">
    <property type="entry name" value="Tyr_kinase_cat_dom"/>
</dbReference>
<evidence type="ECO:0000256" key="11">
    <source>
        <dbReference type="ARBA" id="ARBA00023136"/>
    </source>
</evidence>
<keyword evidence="13" id="KW-0675">Receptor</keyword>
<feature type="region of interest" description="Disordered" evidence="19">
    <location>
        <begin position="529"/>
        <end position="548"/>
    </location>
</feature>
<evidence type="ECO:0000256" key="7">
    <source>
        <dbReference type="ARBA" id="ARBA00022737"/>
    </source>
</evidence>
<evidence type="ECO:0000256" key="18">
    <source>
        <dbReference type="PROSITE-ProRule" id="PRU10141"/>
    </source>
</evidence>
<keyword evidence="8 16" id="KW-0547">Nucleotide-binding</keyword>
<dbReference type="Pfam" id="PF01404">
    <property type="entry name" value="Ephrin_lbd"/>
    <property type="match status" value="1"/>
</dbReference>
<evidence type="ECO:0000256" key="13">
    <source>
        <dbReference type="ARBA" id="ARBA00023170"/>
    </source>
</evidence>
<dbReference type="Gene3D" id="2.60.40.640">
    <property type="match status" value="1"/>
</dbReference>
<evidence type="ECO:0000313" key="23">
    <source>
        <dbReference type="Proteomes" id="UP000050741"/>
    </source>
</evidence>
<keyword evidence="3" id="KW-1003">Cell membrane</keyword>
<dbReference type="FunFam" id="3.30.200.20:FF:000802">
    <property type="entry name" value="Ephrin receptor 1"/>
    <property type="match status" value="1"/>
</dbReference>
<dbReference type="InterPro" id="IPR016257">
    <property type="entry name" value="Tyr_kinase_ephrin_rcpt"/>
</dbReference>
<sequence length="1009" mass="111966">MRACVWVNHFAGKALWIGAAKKADKEGQTEKIYFDKNFMLLERPPGHPEPGHFKWAARFAYSLPFECPLPVGCESSYESAEAHIRFFARAILETEKREKFIVKKAFSIVSPPDLHHLVPPHSEPITRKETVRFGGCCCRNKISAEVELVKSAFAPGEDIKTTTPRPPMRLSPILLLLLLSFSNLYSTRALKVNLLDTLSATSELNWRTYSNLDEKDGWLEETSFSRAENRNHQVYSTCNQEPDFMVENWLLIPAVERGQALRLYLDFNFTIIRCAAVPLMRTSSCKETLKLYAVQLEKGETLPTLHWHNETKWDYVDTLVSHSTDTGMPSPTDAEKTYTQTSSYTVNRHSVHFALRNTGACSSILSVKIYYNVCPEQTSTPHLLQLPRTVTSRDAHGVVSVPGRSRHRHPSPPKPAFSSPSLSPPTAICKADGTWQVLGSTECACDPGHNPSQKSGLCIACAPGTYKAVSGVDECRACAGYSQSNRSASTECECIGGYHRPTDAGPDAPCIKVADQTFDHLSSIQTSVGNGEVELGDGRNQRETPSTQKDDWLSLLSSVSAWPWVLVFAVIIASFCLLLILATRQQNSGGRKQMSDLDVLDNYKQDTISPDYSRSLAGLPSGGGGGIGISGCLSGQNTNSGTFLRRKMHTPLIRGGPTGYGTHQRSAGGAAVMVSSSHGTNHLPLRVPLREEQGKMYVDPMTYADPSEVLAEFTNEICAASIEVTRTIGAGEFGEVCCGRLTVEDHYGHKQQQIVAVKTLLPGSGFKAKADFLMEASIMGQFEHENVIHLIGVVTKTEPVMILTEYMLYGSLDQFLRSNSNGKLSICQMIKLLQGIASGMKYLNDKGYVHRDLAARNVLVDDRLTCKIADFGLSRGLRKCVSGNACDGCESFEQQGEYTTQQGGKIPIRWTAPEAIMQHKYTTASDVWSFGVVMSFGERPYWDWTNHRVIQEVVHNGFRLPSPQDTPKRLYEMMLACWQAERHKRPTFADLLEQLNAFLNNIDFFYKYI</sequence>
<evidence type="ECO:0000256" key="10">
    <source>
        <dbReference type="ARBA" id="ARBA00022840"/>
    </source>
</evidence>
<keyword evidence="10 16" id="KW-0067">ATP-binding</keyword>
<dbReference type="InterPro" id="IPR050449">
    <property type="entry name" value="Ephrin_rcpt_TKs"/>
</dbReference>
<accession>A0A183BPN8</accession>
<dbReference type="Pfam" id="PF07714">
    <property type="entry name" value="PK_Tyr_Ser-Thr"/>
    <property type="match status" value="1"/>
</dbReference>
<proteinExistence type="predicted"/>
<feature type="disulfide bond" evidence="17">
    <location>
        <begin position="238"/>
        <end position="361"/>
    </location>
</feature>
<reference evidence="23" key="1">
    <citation type="submission" date="2013-12" db="EMBL/GenBank/DDBJ databases">
        <authorList>
            <person name="Aslett M."/>
        </authorList>
    </citation>
    <scope>NUCLEOTIDE SEQUENCE [LARGE SCALE GENOMIC DNA]</scope>
    <source>
        <strain evidence="23">Lindley</strain>
    </source>
</reference>
<dbReference type="PRINTS" id="PR00109">
    <property type="entry name" value="TYRKINASE"/>
</dbReference>
<feature type="binding site" evidence="16">
    <location>
        <begin position="728"/>
        <end position="736"/>
    </location>
    <ligand>
        <name>ATP</name>
        <dbReference type="ChEBI" id="CHEBI:30616"/>
    </ligand>
</feature>
<keyword evidence="4" id="KW-0597">Phosphoprotein</keyword>
<evidence type="ECO:0000256" key="19">
    <source>
        <dbReference type="SAM" id="MobiDB-lite"/>
    </source>
</evidence>
<dbReference type="AlphaFoldDB" id="A0A183BPN8"/>
<dbReference type="FunFam" id="1.10.510.10:FF:000268">
    <property type="entry name" value="Receptor protein-tyrosine kinase"/>
    <property type="match status" value="1"/>
</dbReference>
<dbReference type="PIRSF" id="PIRSF000666">
    <property type="entry name" value="TyrPK_ephrin_receptor"/>
    <property type="match status" value="1"/>
</dbReference>
<evidence type="ECO:0000256" key="8">
    <source>
        <dbReference type="ARBA" id="ARBA00022741"/>
    </source>
</evidence>
<feature type="transmembrane region" description="Helical" evidence="20">
    <location>
        <begin position="561"/>
        <end position="582"/>
    </location>
</feature>
<feature type="active site" description="Proton acceptor" evidence="15">
    <location>
        <position position="852"/>
    </location>
</feature>
<dbReference type="SMART" id="SM00615">
    <property type="entry name" value="EPH_lbd"/>
    <property type="match status" value="1"/>
</dbReference>
<dbReference type="EC" id="2.7.10.1" evidence="2"/>
<evidence type="ECO:0000256" key="16">
    <source>
        <dbReference type="PIRSR" id="PIRSR000666-2"/>
    </source>
</evidence>
<evidence type="ECO:0000256" key="2">
    <source>
        <dbReference type="ARBA" id="ARBA00011902"/>
    </source>
</evidence>
<name>A0A183BPN8_GLOPA</name>
<dbReference type="GO" id="GO:0007411">
    <property type="term" value="P:axon guidance"/>
    <property type="evidence" value="ECO:0007669"/>
    <property type="project" value="TreeGrafter"/>
</dbReference>
<dbReference type="InterPro" id="IPR014756">
    <property type="entry name" value="Ig_E-set"/>
</dbReference>
<dbReference type="InterPro" id="IPR001245">
    <property type="entry name" value="Ser-Thr/Tyr_kinase_cat_dom"/>
</dbReference>
<keyword evidence="5" id="KW-0808">Transferase</keyword>
<dbReference type="GO" id="GO:0005524">
    <property type="term" value="F:ATP binding"/>
    <property type="evidence" value="ECO:0007669"/>
    <property type="project" value="UniProtKB-UniRule"/>
</dbReference>
<dbReference type="InterPro" id="IPR017441">
    <property type="entry name" value="Protein_kinase_ATP_BS"/>
</dbReference>
<evidence type="ECO:0000256" key="15">
    <source>
        <dbReference type="PIRSR" id="PIRSR000666-1"/>
    </source>
</evidence>
<evidence type="ECO:0000259" key="22">
    <source>
        <dbReference type="PROSITE" id="PS51550"/>
    </source>
</evidence>
<organism evidence="23 24">
    <name type="scientific">Globodera pallida</name>
    <name type="common">Potato cyst nematode worm</name>
    <name type="synonym">Heterodera pallida</name>
    <dbReference type="NCBI Taxonomy" id="36090"/>
    <lineage>
        <taxon>Eukaryota</taxon>
        <taxon>Metazoa</taxon>
        <taxon>Ecdysozoa</taxon>
        <taxon>Nematoda</taxon>
        <taxon>Chromadorea</taxon>
        <taxon>Rhabditida</taxon>
        <taxon>Tylenchina</taxon>
        <taxon>Tylenchomorpha</taxon>
        <taxon>Tylenchoidea</taxon>
        <taxon>Heteroderidae</taxon>
        <taxon>Heteroderinae</taxon>
        <taxon>Globodera</taxon>
    </lineage>
</organism>
<dbReference type="InterPro" id="IPR008979">
    <property type="entry name" value="Galactose-bd-like_sf"/>
</dbReference>
<keyword evidence="17" id="KW-1015">Disulfide bond</keyword>
<dbReference type="InterPro" id="IPR011009">
    <property type="entry name" value="Kinase-like_dom_sf"/>
</dbReference>
<dbReference type="Proteomes" id="UP000050741">
    <property type="component" value="Unassembled WGS sequence"/>
</dbReference>
<keyword evidence="12" id="KW-0829">Tyrosine-protein kinase</keyword>
<reference evidence="23" key="2">
    <citation type="submission" date="2014-05" db="EMBL/GenBank/DDBJ databases">
        <title>The genome and life-stage specific transcriptomes of Globodera pallida elucidate key aspects of plant parasitism by a cyst nematode.</title>
        <authorList>
            <person name="Cotton J.A."/>
            <person name="Lilley C.J."/>
            <person name="Jones L.M."/>
            <person name="Kikuchi T."/>
            <person name="Reid A.J."/>
            <person name="Thorpe P."/>
            <person name="Tsai I.J."/>
            <person name="Beasley H."/>
            <person name="Blok V."/>
            <person name="Cock P.J.A."/>
            <person name="Van den Akker S.E."/>
            <person name="Holroyd N."/>
            <person name="Hunt M."/>
            <person name="Mantelin S."/>
            <person name="Naghra H."/>
            <person name="Pain A."/>
            <person name="Palomares-Rius J.E."/>
            <person name="Zarowiecki M."/>
            <person name="Berriman M."/>
            <person name="Jones J.T."/>
            <person name="Urwin P.E."/>
        </authorList>
    </citation>
    <scope>NUCLEOTIDE SEQUENCE [LARGE SCALE GENOMIC DNA]</scope>
    <source>
        <strain evidence="23">Lindley</strain>
    </source>
</reference>
<dbReference type="SUPFAM" id="SSF49785">
    <property type="entry name" value="Galactose-binding domain-like"/>
    <property type="match status" value="1"/>
</dbReference>
<protein>
    <recommendedName>
        <fullName evidence="2">receptor protein-tyrosine kinase</fullName>
        <ecNumber evidence="2">2.7.10.1</ecNumber>
    </recommendedName>
</protein>
<comment type="subcellular location">
    <subcellularLocation>
        <location evidence="1">Cell membrane</location>
        <topology evidence="1">Single-pass type I membrane protein</topology>
    </subcellularLocation>
</comment>